<keyword evidence="3" id="KW-1185">Reference proteome</keyword>
<proteinExistence type="predicted"/>
<reference evidence="2 3" key="1">
    <citation type="submission" date="2017-03" db="EMBL/GenBank/DDBJ databases">
        <title>Genome Survey of Euroglyphus maynei.</title>
        <authorList>
            <person name="Arlian L.G."/>
            <person name="Morgan M.S."/>
            <person name="Rider S.D."/>
        </authorList>
    </citation>
    <scope>NUCLEOTIDE SEQUENCE [LARGE SCALE GENOMIC DNA]</scope>
    <source>
        <strain evidence="2">Arlian Lab</strain>
        <tissue evidence="2">Whole body</tissue>
    </source>
</reference>
<name>A0A1Y3AY49_EURMA</name>
<accession>A0A1Y3AY49</accession>
<evidence type="ECO:0000313" key="3">
    <source>
        <dbReference type="Proteomes" id="UP000194236"/>
    </source>
</evidence>
<evidence type="ECO:0000313" key="2">
    <source>
        <dbReference type="EMBL" id="OTF72336.1"/>
    </source>
</evidence>
<dbReference type="AlphaFoldDB" id="A0A1Y3AY49"/>
<gene>
    <name evidence="2" type="ORF">BLA29_008999</name>
</gene>
<dbReference type="Proteomes" id="UP000194236">
    <property type="component" value="Unassembled WGS sequence"/>
</dbReference>
<organism evidence="2 3">
    <name type="scientific">Euroglyphus maynei</name>
    <name type="common">Mayne's house dust mite</name>
    <dbReference type="NCBI Taxonomy" id="6958"/>
    <lineage>
        <taxon>Eukaryota</taxon>
        <taxon>Metazoa</taxon>
        <taxon>Ecdysozoa</taxon>
        <taxon>Arthropoda</taxon>
        <taxon>Chelicerata</taxon>
        <taxon>Arachnida</taxon>
        <taxon>Acari</taxon>
        <taxon>Acariformes</taxon>
        <taxon>Sarcoptiformes</taxon>
        <taxon>Astigmata</taxon>
        <taxon>Psoroptidia</taxon>
        <taxon>Analgoidea</taxon>
        <taxon>Pyroglyphidae</taxon>
        <taxon>Pyroglyphinae</taxon>
        <taxon>Euroglyphus</taxon>
    </lineage>
</organism>
<feature type="region of interest" description="Disordered" evidence="1">
    <location>
        <begin position="25"/>
        <end position="47"/>
    </location>
</feature>
<feature type="region of interest" description="Disordered" evidence="1">
    <location>
        <begin position="81"/>
        <end position="103"/>
    </location>
</feature>
<comment type="caution">
    <text evidence="2">The sequence shown here is derived from an EMBL/GenBank/DDBJ whole genome shotgun (WGS) entry which is preliminary data.</text>
</comment>
<protein>
    <submittedName>
        <fullName evidence="2">Uncharacterized protein</fullName>
    </submittedName>
</protein>
<evidence type="ECO:0000256" key="1">
    <source>
        <dbReference type="SAM" id="MobiDB-lite"/>
    </source>
</evidence>
<sequence length="177" mass="20289">MITNLFAKLTNKFYLFYSQQPSSLSLSNLQRPQRTKRNDSLSSSSSMATMIMNGVAIPSMRRNGGPTAKFQIKPPINVKTALNSNHRNQKNVDEDDNQSKNIDDDHHFQLHIPGHNSSDLYFGYNVNVDDLVKMNPNSLENDQQQQPQTRIKKYSMQNNANNVIERNDNHCHPAPYR</sequence>
<dbReference type="EMBL" id="MUJZ01056697">
    <property type="protein sequence ID" value="OTF72336.1"/>
    <property type="molecule type" value="Genomic_DNA"/>
</dbReference>
<dbReference type="OrthoDB" id="10648250at2759"/>